<dbReference type="AlphaFoldDB" id="A0A6G1FF74"/>
<dbReference type="PROSITE" id="PS51704">
    <property type="entry name" value="GP_PDE"/>
    <property type="match status" value="2"/>
</dbReference>
<dbReference type="Proteomes" id="UP000479710">
    <property type="component" value="Unassembled WGS sequence"/>
</dbReference>
<comment type="catalytic activity">
    <reaction evidence="6">
        <text>a sn-glycero-3-phosphodiester + H2O = an alcohol + sn-glycerol 3-phosphate + H(+)</text>
        <dbReference type="Rhea" id="RHEA:12969"/>
        <dbReference type="ChEBI" id="CHEBI:15377"/>
        <dbReference type="ChEBI" id="CHEBI:15378"/>
        <dbReference type="ChEBI" id="CHEBI:30879"/>
        <dbReference type="ChEBI" id="CHEBI:57597"/>
        <dbReference type="ChEBI" id="CHEBI:83408"/>
        <dbReference type="EC" id="3.1.4.46"/>
    </reaction>
</comment>
<evidence type="ECO:0000313" key="9">
    <source>
        <dbReference type="EMBL" id="KAF0935539.1"/>
    </source>
</evidence>
<reference evidence="9 10" key="1">
    <citation type="submission" date="2019-11" db="EMBL/GenBank/DDBJ databases">
        <title>Whole genome sequence of Oryza granulata.</title>
        <authorList>
            <person name="Li W."/>
        </authorList>
    </citation>
    <scope>NUCLEOTIDE SEQUENCE [LARGE SCALE GENOMIC DNA]</scope>
    <source>
        <strain evidence="10">cv. Menghai</strain>
        <tissue evidence="9">Leaf</tissue>
    </source>
</reference>
<feature type="signal peptide" evidence="7">
    <location>
        <begin position="1"/>
        <end position="20"/>
    </location>
</feature>
<dbReference type="FunFam" id="3.20.20.190:FF:000013">
    <property type="entry name" value="Glycerophosphodiester phosphodiesterase GDPDL3"/>
    <property type="match status" value="1"/>
</dbReference>
<dbReference type="OrthoDB" id="1058301at2759"/>
<dbReference type="SUPFAM" id="SSF51695">
    <property type="entry name" value="PLC-like phosphodiesterases"/>
    <property type="match status" value="2"/>
</dbReference>
<dbReference type="PANTHER" id="PTHR43620:SF44">
    <property type="entry name" value="GLYCEROPHOSPHODIESTER PHOSPHODIESTERASE GDPDL6-RELATED"/>
    <property type="match status" value="1"/>
</dbReference>
<dbReference type="EMBL" id="SPHZ02000001">
    <property type="protein sequence ID" value="KAF0935539.1"/>
    <property type="molecule type" value="Genomic_DNA"/>
</dbReference>
<comment type="caution">
    <text evidence="9">The sequence shown here is derived from an EMBL/GenBank/DDBJ whole genome shotgun (WGS) entry which is preliminary data.</text>
</comment>
<keyword evidence="10" id="KW-1185">Reference proteome</keyword>
<protein>
    <recommendedName>
        <fullName evidence="1">glycerophosphodiester phosphodiesterase</fullName>
        <ecNumber evidence="1">3.1.4.46</ecNumber>
    </recommendedName>
</protein>
<dbReference type="EC" id="3.1.4.46" evidence="1"/>
<evidence type="ECO:0000256" key="6">
    <source>
        <dbReference type="ARBA" id="ARBA00047512"/>
    </source>
</evidence>
<dbReference type="GO" id="GO:0008889">
    <property type="term" value="F:glycerophosphodiester phosphodiesterase activity"/>
    <property type="evidence" value="ECO:0007669"/>
    <property type="project" value="UniProtKB-EC"/>
</dbReference>
<feature type="domain" description="GP-PDE" evidence="8">
    <location>
        <begin position="357"/>
        <end position="657"/>
    </location>
</feature>
<dbReference type="CDD" id="cd08603">
    <property type="entry name" value="GDPD_SHV3_repeat_1"/>
    <property type="match status" value="1"/>
</dbReference>
<keyword evidence="2 7" id="KW-0732">Signal</keyword>
<sequence>MGARHPHMFLILLLLHGANAALKDPVQKWQTLGGQPPLVIARGGFSGLFPDSSQFSYQFAMSSSLHDVVLYCDLQLSSDGFGFCKTGLTLENSTLIAEVFPNRAKTYKVNGEEIHGWFSLDFTSEELYQNVTLIQNIFSRPSTFDGAMGMFTLEDLVGLRPPHIWVNVEYGLFFQEHKLSAEDYILGLPKDFSLTYISSPEIAFLKSLGGKLKKSNTKLIFRFLSEDVAEPSTKKTYGEILKDLKSIKAFASGILVPKDYIWPLNKAQYLQLPTSLVKDAHALGLEVFASGFANDVSMSYNYSYDPSAEYLQFIDNPDFSVDGVITDFPPTASGAVACLAHTKGNPLPPPGGDGGRPLIITHNGASGVYAGSTDLAYQQAVKDGADIIDCAVRMSKDGVAFCLASADLSTSTTAATSFMTKISTVSEIQNKSGIFSFDLTWSEIQTLKPDLLGPYTQAGLKRNPAAKNAGKFVTLPEFLDLAKATNVSGILIEIEYAAYLAKRGLGLVDVVSGALANASYDKEGGKLPEVLIQSDDTSVLAAFKKFPAFRRVLMVDEAISDASTPSVEEIKEFASAVTVGRSSIAQVNGFFLTRFTDVAERLHAANLTVHVGVLRNEFMNLGFDYWADPTIEVATYTSSVMADGLITEYPATAAAYFRSPCSDLNLNLSYTILPANAGALVNLAAPGALPPALPPAPVLEPADVLDPPLPPVAVSSPPEAATTAKAADSSSSAASSTAGFHVLAAAAAIASVLLLSLGSH</sequence>
<organism evidence="9 10">
    <name type="scientific">Oryza meyeriana var. granulata</name>
    <dbReference type="NCBI Taxonomy" id="110450"/>
    <lineage>
        <taxon>Eukaryota</taxon>
        <taxon>Viridiplantae</taxon>
        <taxon>Streptophyta</taxon>
        <taxon>Embryophyta</taxon>
        <taxon>Tracheophyta</taxon>
        <taxon>Spermatophyta</taxon>
        <taxon>Magnoliopsida</taxon>
        <taxon>Liliopsida</taxon>
        <taxon>Poales</taxon>
        <taxon>Poaceae</taxon>
        <taxon>BOP clade</taxon>
        <taxon>Oryzoideae</taxon>
        <taxon>Oryzeae</taxon>
        <taxon>Oryzinae</taxon>
        <taxon>Oryza</taxon>
        <taxon>Oryza meyeriana</taxon>
    </lineage>
</organism>
<evidence type="ECO:0000256" key="7">
    <source>
        <dbReference type="SAM" id="SignalP"/>
    </source>
</evidence>
<evidence type="ECO:0000256" key="4">
    <source>
        <dbReference type="ARBA" id="ARBA00022801"/>
    </source>
</evidence>
<proteinExistence type="predicted"/>
<dbReference type="InterPro" id="IPR030395">
    <property type="entry name" value="GP_PDE_dom"/>
</dbReference>
<feature type="chain" id="PRO_5026252605" description="glycerophosphodiester phosphodiesterase" evidence="7">
    <location>
        <begin position="21"/>
        <end position="760"/>
    </location>
</feature>
<dbReference type="InterPro" id="IPR017946">
    <property type="entry name" value="PLC-like_Pdiesterase_TIM-brl"/>
</dbReference>
<evidence type="ECO:0000256" key="2">
    <source>
        <dbReference type="ARBA" id="ARBA00022729"/>
    </source>
</evidence>
<keyword evidence="4" id="KW-0378">Hydrolase</keyword>
<dbReference type="Pfam" id="PF03009">
    <property type="entry name" value="GDPD"/>
    <property type="match status" value="1"/>
</dbReference>
<evidence type="ECO:0000256" key="5">
    <source>
        <dbReference type="ARBA" id="ARBA00023180"/>
    </source>
</evidence>
<dbReference type="FunFam" id="3.20.20.190:FF:000011">
    <property type="entry name" value="Glycerophosphodiester phosphodiesterase GDPDL3"/>
    <property type="match status" value="1"/>
</dbReference>
<evidence type="ECO:0000256" key="3">
    <source>
        <dbReference type="ARBA" id="ARBA00022798"/>
    </source>
</evidence>
<keyword evidence="5" id="KW-0325">Glycoprotein</keyword>
<accession>A0A6G1FF74</accession>
<feature type="domain" description="GP-PDE" evidence="8">
    <location>
        <begin position="37"/>
        <end position="336"/>
    </location>
</feature>
<evidence type="ECO:0000313" key="10">
    <source>
        <dbReference type="Proteomes" id="UP000479710"/>
    </source>
</evidence>
<evidence type="ECO:0000256" key="1">
    <source>
        <dbReference type="ARBA" id="ARBA00012247"/>
    </source>
</evidence>
<dbReference type="GO" id="GO:0006629">
    <property type="term" value="P:lipid metabolic process"/>
    <property type="evidence" value="ECO:0007669"/>
    <property type="project" value="InterPro"/>
</dbReference>
<dbReference type="CDD" id="cd08604">
    <property type="entry name" value="GDPD_SHV3_repeat_2"/>
    <property type="match status" value="1"/>
</dbReference>
<dbReference type="GO" id="GO:0006071">
    <property type="term" value="P:glycerol metabolic process"/>
    <property type="evidence" value="ECO:0007669"/>
    <property type="project" value="UniProtKB-KW"/>
</dbReference>
<name>A0A6G1FF74_9ORYZ</name>
<dbReference type="PANTHER" id="PTHR43620">
    <property type="entry name" value="GLYCEROPHOSPHORYL DIESTER PHOSPHODIESTERASE"/>
    <property type="match status" value="1"/>
</dbReference>
<evidence type="ECO:0000259" key="8">
    <source>
        <dbReference type="PROSITE" id="PS51704"/>
    </source>
</evidence>
<gene>
    <name evidence="9" type="ORF">E2562_034328</name>
</gene>
<keyword evidence="3" id="KW-0319">Glycerol metabolism</keyword>
<dbReference type="Gene3D" id="3.20.20.190">
    <property type="entry name" value="Phosphatidylinositol (PI) phosphodiesterase"/>
    <property type="match status" value="2"/>
</dbReference>